<dbReference type="InterPro" id="IPR059176">
    <property type="entry name" value="UDP-X_N"/>
</dbReference>
<dbReference type="PROSITE" id="PS51462">
    <property type="entry name" value="NUDIX"/>
    <property type="match status" value="1"/>
</dbReference>
<proteinExistence type="inferred from homology"/>
<dbReference type="EMBL" id="BFFP01000030">
    <property type="protein sequence ID" value="GBG95273.1"/>
    <property type="molecule type" value="Genomic_DNA"/>
</dbReference>
<protein>
    <submittedName>
        <fullName evidence="3">NUDIX family hydrolase</fullName>
    </submittedName>
</protein>
<dbReference type="Pfam" id="PF12535">
    <property type="entry name" value="Nudix_N"/>
    <property type="match status" value="1"/>
</dbReference>
<evidence type="ECO:0000256" key="1">
    <source>
        <dbReference type="ARBA" id="ARBA00005582"/>
    </source>
</evidence>
<sequence>MKNENEQLTLLLSQLQAIAQSGKFYTRDVYDQERYEQLEEVSKQLLSSLTTASPEQLKLYFANDTGYVTPKVDVRAVTFQEDKILLVQEKATGTWSLPGGWADIGYSPSEIAAKETWEEAGIKVKPQRLIAIYDMAKHPYQEKSFNYIYKLFFECSPLTQVLHSGVETSSAAFFSLSDALSLDLSLNRNLPADIQLAFKSRQKQDWQTKFD</sequence>
<dbReference type="AlphaFoldDB" id="A0A401IUP0"/>
<comment type="similarity">
    <text evidence="1">Belongs to the Nudix hydrolase family.</text>
</comment>
<evidence type="ECO:0000313" key="4">
    <source>
        <dbReference type="Proteomes" id="UP000286848"/>
    </source>
</evidence>
<evidence type="ECO:0000313" key="3">
    <source>
        <dbReference type="EMBL" id="GBG95273.1"/>
    </source>
</evidence>
<evidence type="ECO:0000259" key="2">
    <source>
        <dbReference type="PROSITE" id="PS51462"/>
    </source>
</evidence>
<comment type="caution">
    <text evidence="3">The sequence shown here is derived from an EMBL/GenBank/DDBJ whole genome shotgun (WGS) entry which is preliminary data.</text>
</comment>
<dbReference type="InterPro" id="IPR015797">
    <property type="entry name" value="NUDIX_hydrolase-like_dom_sf"/>
</dbReference>
<feature type="domain" description="Nudix hydrolase" evidence="2">
    <location>
        <begin position="69"/>
        <end position="200"/>
    </location>
</feature>
<keyword evidence="3" id="KW-0378">Hydrolase</keyword>
<dbReference type="GO" id="GO:0016787">
    <property type="term" value="F:hydrolase activity"/>
    <property type="evidence" value="ECO:0007669"/>
    <property type="project" value="UniProtKB-KW"/>
</dbReference>
<dbReference type="Proteomes" id="UP000286848">
    <property type="component" value="Unassembled WGS sequence"/>
</dbReference>
<dbReference type="Pfam" id="PF00293">
    <property type="entry name" value="NUDIX"/>
    <property type="match status" value="1"/>
</dbReference>
<gene>
    <name evidence="3" type="ORF">LFYK43_17320</name>
</gene>
<keyword evidence="4" id="KW-1185">Reference proteome</keyword>
<dbReference type="PANTHER" id="PTHR43736">
    <property type="entry name" value="ADP-RIBOSE PYROPHOSPHATASE"/>
    <property type="match status" value="1"/>
</dbReference>
<dbReference type="OrthoDB" id="9804442at2"/>
<accession>A0A401IUP0</accession>
<organism evidence="3 4">
    <name type="scientific">Ligilactobacillus salitolerans</name>
    <dbReference type="NCBI Taxonomy" id="1808352"/>
    <lineage>
        <taxon>Bacteria</taxon>
        <taxon>Bacillati</taxon>
        <taxon>Bacillota</taxon>
        <taxon>Bacilli</taxon>
        <taxon>Lactobacillales</taxon>
        <taxon>Lactobacillaceae</taxon>
        <taxon>Ligilactobacillus</taxon>
    </lineage>
</organism>
<dbReference type="InterPro" id="IPR000086">
    <property type="entry name" value="NUDIX_hydrolase_dom"/>
</dbReference>
<reference evidence="3 4" key="1">
    <citation type="journal article" date="2019" name="Int. J. Syst. Evol. Microbiol.">
        <title>Lactobacillus salitolerans sp. nov., a novel lactic acid bacterium isolated from spent mushroom substrates.</title>
        <authorList>
            <person name="Tohno M."/>
            <person name="Tanizawa Y."/>
            <person name="Kojima Y."/>
            <person name="Sakamoto M."/>
            <person name="Nakamura Y."/>
            <person name="Ohkuma M."/>
            <person name="Kobayashi H."/>
        </authorList>
    </citation>
    <scope>NUCLEOTIDE SEQUENCE [LARGE SCALE GENOMIC DNA]</scope>
    <source>
        <strain evidence="3 4">YK43</strain>
    </source>
</reference>
<name>A0A401IUP0_9LACO</name>
<dbReference type="PANTHER" id="PTHR43736:SF1">
    <property type="entry name" value="DIHYDRONEOPTERIN TRIPHOSPHATE DIPHOSPHATASE"/>
    <property type="match status" value="1"/>
</dbReference>
<dbReference type="Gene3D" id="6.10.250.1120">
    <property type="match status" value="1"/>
</dbReference>
<dbReference type="SUPFAM" id="SSF55811">
    <property type="entry name" value="Nudix"/>
    <property type="match status" value="1"/>
</dbReference>
<dbReference type="Gene3D" id="3.90.79.10">
    <property type="entry name" value="Nucleoside Triphosphate Pyrophosphohydrolase"/>
    <property type="match status" value="1"/>
</dbReference>
<dbReference type="RefSeq" id="WP_124977435.1">
    <property type="nucleotide sequence ID" value="NZ_BFFP01000030.1"/>
</dbReference>